<evidence type="ECO:0000313" key="2">
    <source>
        <dbReference type="EMBL" id="NSJ85316.1"/>
    </source>
</evidence>
<feature type="transmembrane region" description="Helical" evidence="1">
    <location>
        <begin position="66"/>
        <end position="85"/>
    </location>
</feature>
<dbReference type="InterPro" id="IPR005562">
    <property type="entry name" value="SpoVA"/>
</dbReference>
<dbReference type="PANTHER" id="PTHR38450">
    <property type="entry name" value="STAGE V SPORULATION PROTEIN AC-RELATED"/>
    <property type="match status" value="1"/>
</dbReference>
<dbReference type="PANTHER" id="PTHR38450:SF1">
    <property type="entry name" value="STAGE V SPORULATION PROTEIN AC"/>
    <property type="match status" value="1"/>
</dbReference>
<organism evidence="2 3">
    <name type="scientific">Blautia hansenii</name>
    <name type="common">Ruminococcus hansenii</name>
    <dbReference type="NCBI Taxonomy" id="1322"/>
    <lineage>
        <taxon>Bacteria</taxon>
        <taxon>Bacillati</taxon>
        <taxon>Bacillota</taxon>
        <taxon>Clostridia</taxon>
        <taxon>Lachnospirales</taxon>
        <taxon>Lachnospiraceae</taxon>
        <taxon>Blautia</taxon>
    </lineage>
</organism>
<protein>
    <submittedName>
        <fullName evidence="2">SpoVA/SpoVAEb family sporulation membrane protein</fullName>
    </submittedName>
</protein>
<keyword evidence="1" id="KW-0812">Transmembrane</keyword>
<evidence type="ECO:0000313" key="3">
    <source>
        <dbReference type="Proteomes" id="UP000822142"/>
    </source>
</evidence>
<accession>A0ABX2I4H8</accession>
<sequence length="158" mass="17080">MPTPQSEEQKRKAKEYEAYVKKKTPTHSLLLNMAGAFIMGGLICVAGQVILNICKNMGMNQEISGAWTSLLLVLASVLLTGFGIYPKLAKWGGAGTLVPITGFANSVAAPAIEYQKEGQVFGIGCKIFTIAGPVILYGILTSFFLGLIYYFLHMWGIV</sequence>
<reference evidence="2 3" key="1">
    <citation type="journal article" date="2020" name="Cell Host Microbe">
        <title>Functional and Genomic Variation between Human-Derived Isolates of Lachnospiraceae Reveals Inter- and Intra-Species Diversity.</title>
        <authorList>
            <person name="Sorbara M.T."/>
            <person name="Littmann E.R."/>
            <person name="Fontana E."/>
            <person name="Moody T.U."/>
            <person name="Kohout C.E."/>
            <person name="Gjonbalaj M."/>
            <person name="Eaton V."/>
            <person name="Seok R."/>
            <person name="Leiner I.M."/>
            <person name="Pamer E.G."/>
        </authorList>
    </citation>
    <scope>NUCLEOTIDE SEQUENCE [LARGE SCALE GENOMIC DNA]</scope>
    <source>
        <strain evidence="2 3">MSK.15.26</strain>
    </source>
</reference>
<proteinExistence type="predicted"/>
<dbReference type="Proteomes" id="UP000822142">
    <property type="component" value="Unassembled WGS sequence"/>
</dbReference>
<name>A0ABX2I4H8_BLAHA</name>
<gene>
    <name evidence="2" type="ORF">G5A70_03795</name>
</gene>
<keyword evidence="3" id="KW-1185">Reference proteome</keyword>
<dbReference type="Pfam" id="PF03862">
    <property type="entry name" value="SpoVAC_SpoVAEB"/>
    <property type="match status" value="1"/>
</dbReference>
<feature type="transmembrane region" description="Helical" evidence="1">
    <location>
        <begin position="124"/>
        <end position="152"/>
    </location>
</feature>
<dbReference type="EMBL" id="JAAITA010000003">
    <property type="protein sequence ID" value="NSJ85316.1"/>
    <property type="molecule type" value="Genomic_DNA"/>
</dbReference>
<feature type="transmembrane region" description="Helical" evidence="1">
    <location>
        <begin position="29"/>
        <end position="54"/>
    </location>
</feature>
<evidence type="ECO:0000256" key="1">
    <source>
        <dbReference type="SAM" id="Phobius"/>
    </source>
</evidence>
<keyword evidence="1" id="KW-0472">Membrane</keyword>
<keyword evidence="1" id="KW-1133">Transmembrane helix</keyword>
<comment type="caution">
    <text evidence="2">The sequence shown here is derived from an EMBL/GenBank/DDBJ whole genome shotgun (WGS) entry which is preliminary data.</text>
</comment>
<dbReference type="RefSeq" id="WP_173748214.1">
    <property type="nucleotide sequence ID" value="NZ_JAAITA010000003.1"/>
</dbReference>